<feature type="transmembrane region" description="Helical" evidence="5">
    <location>
        <begin position="78"/>
        <end position="99"/>
    </location>
</feature>
<feature type="transmembrane region" description="Helical" evidence="5">
    <location>
        <begin position="150"/>
        <end position="174"/>
    </location>
</feature>
<evidence type="ECO:0000313" key="6">
    <source>
        <dbReference type="EMBL" id="CAD6445692.1"/>
    </source>
</evidence>
<dbReference type="Gene3D" id="1.20.1250.20">
    <property type="entry name" value="MFS general substrate transporter like domains"/>
    <property type="match status" value="1"/>
</dbReference>
<dbReference type="Proteomes" id="UP000624404">
    <property type="component" value="Unassembled WGS sequence"/>
</dbReference>
<sequence length="275" mass="30578">MSSIDMTLTKPVPILSPVELQNFSENEIIAAAGRSENEKFVEQSLEIPIGDSNPDIVLVDYEENDPENSLNWSPTQKWLIVFGVSWMGFVSVFSTMSIMPTAPQILHEFHSRSTLDQTLLVTIWELGEGIGPFFIAPLSERFGRLLVFHIANFLALCCLIACALSVNIPILIAFRSLAGCFCRFLPLGSPSSGFVPNRTYQLEHGIRHRNSDDSRFYLTYCRSVYCSGFGLAMVDLAGGHRTRILQLVLTGRAPRDIRGRHSKAEGGAIIKGKRE</sequence>
<dbReference type="SUPFAM" id="SSF103473">
    <property type="entry name" value="MFS general substrate transporter"/>
    <property type="match status" value="1"/>
</dbReference>
<dbReference type="GO" id="GO:0016020">
    <property type="term" value="C:membrane"/>
    <property type="evidence" value="ECO:0007669"/>
    <property type="project" value="UniProtKB-SubCell"/>
</dbReference>
<dbReference type="Pfam" id="PF07690">
    <property type="entry name" value="MFS_1"/>
    <property type="match status" value="1"/>
</dbReference>
<organism evidence="6 7">
    <name type="scientific">Sclerotinia trifoliorum</name>
    <dbReference type="NCBI Taxonomy" id="28548"/>
    <lineage>
        <taxon>Eukaryota</taxon>
        <taxon>Fungi</taxon>
        <taxon>Dikarya</taxon>
        <taxon>Ascomycota</taxon>
        <taxon>Pezizomycotina</taxon>
        <taxon>Leotiomycetes</taxon>
        <taxon>Helotiales</taxon>
        <taxon>Sclerotiniaceae</taxon>
        <taxon>Sclerotinia</taxon>
    </lineage>
</organism>
<dbReference type="AlphaFoldDB" id="A0A8H2VVK2"/>
<keyword evidence="4 5" id="KW-0472">Membrane</keyword>
<gene>
    <name evidence="6" type="ORF">SCLTRI_LOCUS5484</name>
</gene>
<dbReference type="InterPro" id="IPR036259">
    <property type="entry name" value="MFS_trans_sf"/>
</dbReference>
<name>A0A8H2VVK2_9HELO</name>
<dbReference type="EMBL" id="CAJHIA010000017">
    <property type="protein sequence ID" value="CAD6445692.1"/>
    <property type="molecule type" value="Genomic_DNA"/>
</dbReference>
<keyword evidence="3 5" id="KW-1133">Transmembrane helix</keyword>
<proteinExistence type="predicted"/>
<dbReference type="OrthoDB" id="5296287at2759"/>
<evidence type="ECO:0000313" key="7">
    <source>
        <dbReference type="Proteomes" id="UP000624404"/>
    </source>
</evidence>
<protein>
    <submittedName>
        <fullName evidence="6">4f2ac1b8-49e8-4c0a-8603-3dff6ab190fb</fullName>
    </submittedName>
</protein>
<feature type="transmembrane region" description="Helical" evidence="5">
    <location>
        <begin position="119"/>
        <end position="138"/>
    </location>
</feature>
<comment type="caution">
    <text evidence="6">The sequence shown here is derived from an EMBL/GenBank/DDBJ whole genome shotgun (WGS) entry which is preliminary data.</text>
</comment>
<comment type="subcellular location">
    <subcellularLocation>
        <location evidence="1">Membrane</location>
        <topology evidence="1">Multi-pass membrane protein</topology>
    </subcellularLocation>
</comment>
<evidence type="ECO:0000256" key="4">
    <source>
        <dbReference type="ARBA" id="ARBA00023136"/>
    </source>
</evidence>
<dbReference type="PANTHER" id="PTHR23502">
    <property type="entry name" value="MAJOR FACILITATOR SUPERFAMILY"/>
    <property type="match status" value="1"/>
</dbReference>
<dbReference type="GO" id="GO:0022857">
    <property type="term" value="F:transmembrane transporter activity"/>
    <property type="evidence" value="ECO:0007669"/>
    <property type="project" value="InterPro"/>
</dbReference>
<reference evidence="6" key="1">
    <citation type="submission" date="2020-10" db="EMBL/GenBank/DDBJ databases">
        <authorList>
            <person name="Kusch S."/>
        </authorList>
    </citation>
    <scope>NUCLEOTIDE SEQUENCE</scope>
    <source>
        <strain evidence="6">SwB9</strain>
    </source>
</reference>
<evidence type="ECO:0000256" key="2">
    <source>
        <dbReference type="ARBA" id="ARBA00022692"/>
    </source>
</evidence>
<evidence type="ECO:0000256" key="5">
    <source>
        <dbReference type="SAM" id="Phobius"/>
    </source>
</evidence>
<evidence type="ECO:0000256" key="3">
    <source>
        <dbReference type="ARBA" id="ARBA00022989"/>
    </source>
</evidence>
<accession>A0A8H2VVK2</accession>
<dbReference type="PANTHER" id="PTHR23502:SF163">
    <property type="entry name" value="MAJOR FACILITATOR SUPERFAMILY (MFS) PROFILE DOMAIN-CONTAINING PROTEIN"/>
    <property type="match status" value="1"/>
</dbReference>
<evidence type="ECO:0000256" key="1">
    <source>
        <dbReference type="ARBA" id="ARBA00004141"/>
    </source>
</evidence>
<keyword evidence="2 5" id="KW-0812">Transmembrane</keyword>
<dbReference type="InterPro" id="IPR011701">
    <property type="entry name" value="MFS"/>
</dbReference>
<keyword evidence="7" id="KW-1185">Reference proteome</keyword>